<dbReference type="GO" id="GO:0022627">
    <property type="term" value="C:cytosolic small ribosomal subunit"/>
    <property type="evidence" value="ECO:0007669"/>
    <property type="project" value="TreeGrafter"/>
</dbReference>
<dbReference type="PANTHER" id="PTHR12534:SF0">
    <property type="entry name" value="SMALL RIBOSOMAL SUBUNIT PROTEIN US2M"/>
    <property type="match status" value="1"/>
</dbReference>
<evidence type="ECO:0000256" key="1">
    <source>
        <dbReference type="ARBA" id="ARBA00006242"/>
    </source>
</evidence>
<dbReference type="InterPro" id="IPR001865">
    <property type="entry name" value="Ribosomal_uS2"/>
</dbReference>
<dbReference type="AlphaFoldDB" id="A0A2M8F8I1"/>
<dbReference type="PROSITE" id="PS00962">
    <property type="entry name" value="RIBOSOMAL_S2_1"/>
    <property type="match status" value="1"/>
</dbReference>
<dbReference type="Gene3D" id="3.40.50.10490">
    <property type="entry name" value="Glucose-6-phosphate isomerase like protein, domain 1"/>
    <property type="match status" value="1"/>
</dbReference>
<protein>
    <recommendedName>
        <fullName evidence="4 5">Small ribosomal subunit protein uS2</fullName>
    </recommendedName>
</protein>
<dbReference type="InterPro" id="IPR005706">
    <property type="entry name" value="Ribosomal_uS2_bac/mit/plastid"/>
</dbReference>
<accession>A0A2M8F8I1</accession>
<evidence type="ECO:0000256" key="4">
    <source>
        <dbReference type="ARBA" id="ARBA00035256"/>
    </source>
</evidence>
<keyword evidence="2 5" id="KW-0689">Ribosomal protein</keyword>
<dbReference type="SUPFAM" id="SSF52313">
    <property type="entry name" value="Ribosomal protein S2"/>
    <property type="match status" value="1"/>
</dbReference>
<dbReference type="GO" id="GO:0006412">
    <property type="term" value="P:translation"/>
    <property type="evidence" value="ECO:0007669"/>
    <property type="project" value="UniProtKB-UniRule"/>
</dbReference>
<dbReference type="NCBIfam" id="TIGR01011">
    <property type="entry name" value="rpsB_bact"/>
    <property type="match status" value="1"/>
</dbReference>
<dbReference type="InterPro" id="IPR018130">
    <property type="entry name" value="Ribosomal_uS2_CS"/>
</dbReference>
<keyword evidence="3 5" id="KW-0687">Ribonucleoprotein</keyword>
<gene>
    <name evidence="5 6" type="primary">rpsB</name>
    <name evidence="6" type="ORF">CO030_05105</name>
</gene>
<organism evidence="6 7">
    <name type="scientific">Candidatus Magasanikbacteria bacterium CG_4_9_14_0_2_um_filter_42_11</name>
    <dbReference type="NCBI Taxonomy" id="1974643"/>
    <lineage>
        <taxon>Bacteria</taxon>
        <taxon>Candidatus Magasanikiibacteriota</taxon>
    </lineage>
</organism>
<reference evidence="7" key="1">
    <citation type="submission" date="2017-09" db="EMBL/GenBank/DDBJ databases">
        <title>Depth-based differentiation of microbial function through sediment-hosted aquifers and enrichment of novel symbionts in the deep terrestrial subsurface.</title>
        <authorList>
            <person name="Probst A.J."/>
            <person name="Ladd B."/>
            <person name="Jarett J.K."/>
            <person name="Geller-Mcgrath D.E."/>
            <person name="Sieber C.M.K."/>
            <person name="Emerson J.B."/>
            <person name="Anantharaman K."/>
            <person name="Thomas B.C."/>
            <person name="Malmstrom R."/>
            <person name="Stieglmeier M."/>
            <person name="Klingl A."/>
            <person name="Woyke T."/>
            <person name="Ryan C.M."/>
            <person name="Banfield J.F."/>
        </authorList>
    </citation>
    <scope>NUCLEOTIDE SEQUENCE [LARGE SCALE GENOMIC DNA]</scope>
</reference>
<dbReference type="GO" id="GO:0003735">
    <property type="term" value="F:structural constituent of ribosome"/>
    <property type="evidence" value="ECO:0007669"/>
    <property type="project" value="InterPro"/>
</dbReference>
<dbReference type="EMBL" id="PFRH01000153">
    <property type="protein sequence ID" value="PJC52008.1"/>
    <property type="molecule type" value="Genomic_DNA"/>
</dbReference>
<comment type="similarity">
    <text evidence="1 5">Belongs to the universal ribosomal protein uS2 family.</text>
</comment>
<dbReference type="Proteomes" id="UP000231456">
    <property type="component" value="Unassembled WGS sequence"/>
</dbReference>
<dbReference type="CDD" id="cd01425">
    <property type="entry name" value="RPS2"/>
    <property type="match status" value="1"/>
</dbReference>
<evidence type="ECO:0000256" key="2">
    <source>
        <dbReference type="ARBA" id="ARBA00022980"/>
    </source>
</evidence>
<evidence type="ECO:0000256" key="5">
    <source>
        <dbReference type="HAMAP-Rule" id="MF_00291"/>
    </source>
</evidence>
<dbReference type="HAMAP" id="MF_00291_B">
    <property type="entry name" value="Ribosomal_uS2_B"/>
    <property type="match status" value="1"/>
</dbReference>
<proteinExistence type="inferred from homology"/>
<sequence length="240" mass="27101">MQIPSLEAMLQAGVHFGHQVSRWHPKMKQYIYIERNGVHIIDLEKTDEQLRSVLPVITQMAKDGKKILFVSTKPQAKDIVKEAAIACGMPYLVDRWVGGLLTNFPEIKKLIQKYLSYMEQKANGELERYTKKEQLDIEREMEKMEKMIGGLVDLKGLPDAIFIPAFQREKTTFIEANKMHVPIIAVCDTNANPVKADYIIPANDDAVNSIRMMVTLVADAVKEGTSAAAMEPQKKEEVGK</sequence>
<dbReference type="InterPro" id="IPR023591">
    <property type="entry name" value="Ribosomal_uS2_flav_dom_sf"/>
</dbReference>
<comment type="caution">
    <text evidence="6">The sequence shown here is derived from an EMBL/GenBank/DDBJ whole genome shotgun (WGS) entry which is preliminary data.</text>
</comment>
<evidence type="ECO:0000313" key="7">
    <source>
        <dbReference type="Proteomes" id="UP000231456"/>
    </source>
</evidence>
<dbReference type="PANTHER" id="PTHR12534">
    <property type="entry name" value="30S RIBOSOMAL PROTEIN S2 PROKARYOTIC AND ORGANELLAR"/>
    <property type="match status" value="1"/>
</dbReference>
<dbReference type="PRINTS" id="PR00395">
    <property type="entry name" value="RIBOSOMALS2"/>
</dbReference>
<dbReference type="Pfam" id="PF00318">
    <property type="entry name" value="Ribosomal_S2"/>
    <property type="match status" value="1"/>
</dbReference>
<name>A0A2M8F8I1_9BACT</name>
<evidence type="ECO:0000256" key="3">
    <source>
        <dbReference type="ARBA" id="ARBA00023274"/>
    </source>
</evidence>
<evidence type="ECO:0000313" key="6">
    <source>
        <dbReference type="EMBL" id="PJC52008.1"/>
    </source>
</evidence>
<dbReference type="Gene3D" id="1.10.287.610">
    <property type="entry name" value="Helix hairpin bin"/>
    <property type="match status" value="1"/>
</dbReference>